<sequence length="295" mass="33644">MPFAPTYAVPAERRAYTELSRVENENGRIGILMLHGFLGSPLSSHPMANYLAERGITVHCPLLPGHGHYPDKLHKTSRQAWLDAAQEAFETAQNLSDELFLMGHSMGAVLAANLCWQNPEVCGLIMLAPLYDVPDERLNWMKWVRFVMPWFYPHKLGSMRKLVRERVLDFDPTIDFDDPAFQRSELPKMSRLPTDALVEMVKMAEQGRTLWPQLKTPLVIFRGGHDPVVKPGTIDKLYDVLPGPHKQLKTFAEAGHEPMRPFDPAHKELWPMTLQFIRTYSEVGLPTKDTFANNF</sequence>
<dbReference type="EMBL" id="UOEU01000864">
    <property type="protein sequence ID" value="VAW41865.1"/>
    <property type="molecule type" value="Genomic_DNA"/>
</dbReference>
<dbReference type="Pfam" id="PF12146">
    <property type="entry name" value="Hydrolase_4"/>
    <property type="match status" value="1"/>
</dbReference>
<dbReference type="AlphaFoldDB" id="A0A3B0VEB6"/>
<proteinExistence type="predicted"/>
<dbReference type="PANTHER" id="PTHR43798">
    <property type="entry name" value="MONOACYLGLYCEROL LIPASE"/>
    <property type="match status" value="1"/>
</dbReference>
<dbReference type="GO" id="GO:0052689">
    <property type="term" value="F:carboxylic ester hydrolase activity"/>
    <property type="evidence" value="ECO:0007669"/>
    <property type="project" value="InterPro"/>
</dbReference>
<keyword evidence="1" id="KW-0378">Hydrolase</keyword>
<dbReference type="InterPro" id="IPR029058">
    <property type="entry name" value="AB_hydrolase_fold"/>
</dbReference>
<protein>
    <recommendedName>
        <fullName evidence="2">Serine aminopeptidase S33 domain-containing protein</fullName>
    </recommendedName>
</protein>
<name>A0A3B0VEB6_9ZZZZ</name>
<dbReference type="Gene3D" id="3.40.50.1820">
    <property type="entry name" value="alpha/beta hydrolase"/>
    <property type="match status" value="1"/>
</dbReference>
<dbReference type="GO" id="GO:0016020">
    <property type="term" value="C:membrane"/>
    <property type="evidence" value="ECO:0007669"/>
    <property type="project" value="TreeGrafter"/>
</dbReference>
<evidence type="ECO:0000256" key="1">
    <source>
        <dbReference type="ARBA" id="ARBA00022801"/>
    </source>
</evidence>
<dbReference type="PANTHER" id="PTHR43798:SF31">
    <property type="entry name" value="AB HYDROLASE SUPERFAMILY PROTEIN YCLE"/>
    <property type="match status" value="1"/>
</dbReference>
<dbReference type="InterPro" id="IPR022742">
    <property type="entry name" value="Hydrolase_4"/>
</dbReference>
<feature type="domain" description="Serine aminopeptidase S33" evidence="2">
    <location>
        <begin position="31"/>
        <end position="259"/>
    </location>
</feature>
<reference evidence="3" key="1">
    <citation type="submission" date="2018-06" db="EMBL/GenBank/DDBJ databases">
        <authorList>
            <person name="Zhirakovskaya E."/>
        </authorList>
    </citation>
    <scope>NUCLEOTIDE SEQUENCE</scope>
</reference>
<dbReference type="PIRSF" id="PIRSF017388">
    <property type="entry name" value="Esterase_lipase"/>
    <property type="match status" value="1"/>
</dbReference>
<dbReference type="SUPFAM" id="SSF53474">
    <property type="entry name" value="alpha/beta-Hydrolases"/>
    <property type="match status" value="1"/>
</dbReference>
<accession>A0A3B0VEB6</accession>
<dbReference type="InterPro" id="IPR012354">
    <property type="entry name" value="Esterase_lipase"/>
</dbReference>
<organism evidence="3">
    <name type="scientific">hydrothermal vent metagenome</name>
    <dbReference type="NCBI Taxonomy" id="652676"/>
    <lineage>
        <taxon>unclassified sequences</taxon>
        <taxon>metagenomes</taxon>
        <taxon>ecological metagenomes</taxon>
    </lineage>
</organism>
<dbReference type="InterPro" id="IPR050266">
    <property type="entry name" value="AB_hydrolase_sf"/>
</dbReference>
<gene>
    <name evidence="3" type="ORF">MNBD_CHLOROFLEXI01-3260</name>
</gene>
<evidence type="ECO:0000313" key="3">
    <source>
        <dbReference type="EMBL" id="VAW41865.1"/>
    </source>
</evidence>
<evidence type="ECO:0000259" key="2">
    <source>
        <dbReference type="Pfam" id="PF12146"/>
    </source>
</evidence>